<dbReference type="AlphaFoldDB" id="A0A518BAH3"/>
<accession>A0A518BAH3</accession>
<dbReference type="RefSeq" id="WP_145261865.1">
    <property type="nucleotide sequence ID" value="NZ_CP036279.1"/>
</dbReference>
<evidence type="ECO:0000313" key="3">
    <source>
        <dbReference type="Proteomes" id="UP000317093"/>
    </source>
</evidence>
<evidence type="ECO:0000313" key="2">
    <source>
        <dbReference type="EMBL" id="QDU63985.1"/>
    </source>
</evidence>
<sequence>MNFPSGRFAEGDLEETPPAEQRHALKTIDSTALAVRARIVWPIVMGEHWFAKRRRGKLSLAGATIVVYNGA</sequence>
<feature type="region of interest" description="Disordered" evidence="1">
    <location>
        <begin position="1"/>
        <end position="22"/>
    </location>
</feature>
<protein>
    <submittedName>
        <fullName evidence="2">Uncharacterized protein</fullName>
    </submittedName>
</protein>
<name>A0A518BAH3_9BACT</name>
<dbReference type="EMBL" id="CP036279">
    <property type="protein sequence ID" value="QDU63985.1"/>
    <property type="molecule type" value="Genomic_DNA"/>
</dbReference>
<keyword evidence="3" id="KW-1185">Reference proteome</keyword>
<reference evidence="2 3" key="1">
    <citation type="submission" date="2019-02" db="EMBL/GenBank/DDBJ databases">
        <title>Deep-cultivation of Planctomycetes and their phenomic and genomic characterization uncovers novel biology.</title>
        <authorList>
            <person name="Wiegand S."/>
            <person name="Jogler M."/>
            <person name="Boedeker C."/>
            <person name="Pinto D."/>
            <person name="Vollmers J."/>
            <person name="Rivas-Marin E."/>
            <person name="Kohn T."/>
            <person name="Peeters S.H."/>
            <person name="Heuer A."/>
            <person name="Rast P."/>
            <person name="Oberbeckmann S."/>
            <person name="Bunk B."/>
            <person name="Jeske O."/>
            <person name="Meyerdierks A."/>
            <person name="Storesund J.E."/>
            <person name="Kallscheuer N."/>
            <person name="Luecker S."/>
            <person name="Lage O.M."/>
            <person name="Pohl T."/>
            <person name="Merkel B.J."/>
            <person name="Hornburger P."/>
            <person name="Mueller R.-W."/>
            <person name="Bruemmer F."/>
            <person name="Labrenz M."/>
            <person name="Spormann A.M."/>
            <person name="Op den Camp H."/>
            <person name="Overmann J."/>
            <person name="Amann R."/>
            <person name="Jetten M.S.M."/>
            <person name="Mascher T."/>
            <person name="Medema M.H."/>
            <person name="Devos D.P."/>
            <person name="Kaster A.-K."/>
            <person name="Ovreas L."/>
            <person name="Rohde M."/>
            <person name="Galperin M.Y."/>
            <person name="Jogler C."/>
        </authorList>
    </citation>
    <scope>NUCLEOTIDE SEQUENCE [LARGE SCALE GENOMIC DNA]</scope>
    <source>
        <strain evidence="2 3">Pan216</strain>
    </source>
</reference>
<gene>
    <name evidence="2" type="ORF">Pan216_48660</name>
</gene>
<dbReference type="KEGG" id="knv:Pan216_48660"/>
<evidence type="ECO:0000256" key="1">
    <source>
        <dbReference type="SAM" id="MobiDB-lite"/>
    </source>
</evidence>
<dbReference type="Proteomes" id="UP000317093">
    <property type="component" value="Chromosome"/>
</dbReference>
<proteinExistence type="predicted"/>
<organism evidence="2 3">
    <name type="scientific">Kolteria novifilia</name>
    <dbReference type="NCBI Taxonomy" id="2527975"/>
    <lineage>
        <taxon>Bacteria</taxon>
        <taxon>Pseudomonadati</taxon>
        <taxon>Planctomycetota</taxon>
        <taxon>Planctomycetia</taxon>
        <taxon>Kolteriales</taxon>
        <taxon>Kolteriaceae</taxon>
        <taxon>Kolteria</taxon>
    </lineage>
</organism>